<organism evidence="3 4">
    <name type="scientific">Butyricimonas virosa</name>
    <dbReference type="NCBI Taxonomy" id="544645"/>
    <lineage>
        <taxon>Bacteria</taxon>
        <taxon>Pseudomonadati</taxon>
        <taxon>Bacteroidota</taxon>
        <taxon>Bacteroidia</taxon>
        <taxon>Bacteroidales</taxon>
        <taxon>Odoribacteraceae</taxon>
        <taxon>Butyricimonas</taxon>
    </lineage>
</organism>
<dbReference type="EMBL" id="QSCR01000019">
    <property type="protein sequence ID" value="RGY16409.1"/>
    <property type="molecule type" value="Genomic_DNA"/>
</dbReference>
<dbReference type="AlphaFoldDB" id="A0A415QEY4"/>
<dbReference type="GO" id="GO:0003677">
    <property type="term" value="F:DNA binding"/>
    <property type="evidence" value="ECO:0007669"/>
    <property type="project" value="InterPro"/>
</dbReference>
<evidence type="ECO:0000313" key="3">
    <source>
        <dbReference type="EMBL" id="RHM41384.1"/>
    </source>
</evidence>
<dbReference type="InterPro" id="IPR010982">
    <property type="entry name" value="Lambda_DNA-bd_dom_sf"/>
</dbReference>
<dbReference type="OrthoDB" id="1098513at2"/>
<dbReference type="Proteomes" id="UP000286038">
    <property type="component" value="Unassembled WGS sequence"/>
</dbReference>
<reference evidence="1 6" key="2">
    <citation type="submission" date="2021-02" db="EMBL/GenBank/DDBJ databases">
        <title>FDA dAtabase for Regulatory Grade micrObial Sequences (FDA-ARGOS): Supporting development and validation of Infectious Disease Dx tests.</title>
        <authorList>
            <person name="Carlson P."/>
            <person name="Fischbach M."/>
            <person name="Hastie J."/>
            <person name="Bilen M."/>
            <person name="Cheng A."/>
            <person name="Tallon L."/>
            <person name="Sadzewicz L."/>
            <person name="Zhao X."/>
            <person name="Boylan J."/>
            <person name="Ott S."/>
            <person name="Bowen H."/>
            <person name="Vavikolanu K."/>
            <person name="Mehta A."/>
            <person name="Aluvathingal J."/>
            <person name="Nadendla S."/>
            <person name="Yan Y."/>
            <person name="Sichtig H."/>
        </authorList>
    </citation>
    <scope>NUCLEOTIDE SEQUENCE [LARGE SCALE GENOMIC DNA]</scope>
    <source>
        <strain evidence="1 6">FDAARGOS_1229</strain>
    </source>
</reference>
<dbReference type="GeneID" id="93097598"/>
<evidence type="ECO:0000313" key="4">
    <source>
        <dbReference type="Proteomes" id="UP000286038"/>
    </source>
</evidence>
<proteinExistence type="predicted"/>
<dbReference type="Proteomes" id="UP000654720">
    <property type="component" value="Chromosome"/>
</dbReference>
<dbReference type="Gene3D" id="1.10.260.40">
    <property type="entry name" value="lambda repressor-like DNA-binding domains"/>
    <property type="match status" value="1"/>
</dbReference>
<evidence type="ECO:0000313" key="6">
    <source>
        <dbReference type="Proteomes" id="UP000654720"/>
    </source>
</evidence>
<reference evidence="4 5" key="1">
    <citation type="submission" date="2018-08" db="EMBL/GenBank/DDBJ databases">
        <title>A genome reference for cultivated species of the human gut microbiota.</title>
        <authorList>
            <person name="Zou Y."/>
            <person name="Xue W."/>
            <person name="Luo G."/>
        </authorList>
    </citation>
    <scope>NUCLEOTIDE SEQUENCE [LARGE SCALE GENOMIC DNA]</scope>
    <source>
        <strain evidence="3 4">AF34-33</strain>
        <strain evidence="2 5">OF02-7</strain>
    </source>
</reference>
<dbReference type="Proteomes" id="UP000286063">
    <property type="component" value="Unassembled WGS sequence"/>
</dbReference>
<gene>
    <name evidence="3" type="ORF">DWZ68_14180</name>
    <name evidence="2" type="ORF">DXA50_11310</name>
    <name evidence="1" type="ORF">I6J59_17620</name>
</gene>
<protein>
    <submittedName>
        <fullName evidence="1">Helix-turn-helix transcriptional regulator</fullName>
    </submittedName>
    <submittedName>
        <fullName evidence="3">XRE family transcriptional regulator</fullName>
    </submittedName>
</protein>
<evidence type="ECO:0000313" key="1">
    <source>
        <dbReference type="EMBL" id="QRO49680.1"/>
    </source>
</evidence>
<name>A0A415QEY4_9BACT</name>
<dbReference type="EMBL" id="QRPV01000022">
    <property type="protein sequence ID" value="RHM41384.1"/>
    <property type="molecule type" value="Genomic_DNA"/>
</dbReference>
<keyword evidence="6" id="KW-1185">Reference proteome</keyword>
<evidence type="ECO:0000313" key="5">
    <source>
        <dbReference type="Proteomes" id="UP000286063"/>
    </source>
</evidence>
<dbReference type="EMBL" id="CP069450">
    <property type="protein sequence ID" value="QRO49680.1"/>
    <property type="molecule type" value="Genomic_DNA"/>
</dbReference>
<accession>A0A415QEY4</accession>
<dbReference type="RefSeq" id="WP_027202337.1">
    <property type="nucleotide sequence ID" value="NZ_CABJDM010000022.1"/>
</dbReference>
<sequence>MKTKVQLYTSEKAKQYRLDADMSLRYLGDCLNVSHTFIHDVEDPEKDQAYNLNHINELAKIFKCTLWDFIPEKPL</sequence>
<dbReference type="SUPFAM" id="SSF47413">
    <property type="entry name" value="lambda repressor-like DNA-binding domains"/>
    <property type="match status" value="1"/>
</dbReference>
<evidence type="ECO:0000313" key="2">
    <source>
        <dbReference type="EMBL" id="RGY16409.1"/>
    </source>
</evidence>